<dbReference type="Proteomes" id="UP000217790">
    <property type="component" value="Unassembled WGS sequence"/>
</dbReference>
<name>A0A2H3DRL6_ARMGA</name>
<dbReference type="AlphaFoldDB" id="A0A2H3DRL6"/>
<dbReference type="InParanoid" id="A0A2H3DRL6"/>
<dbReference type="OrthoDB" id="2888419at2759"/>
<organism evidence="1 3">
    <name type="scientific">Armillaria gallica</name>
    <name type="common">Bulbous honey fungus</name>
    <name type="synonym">Armillaria bulbosa</name>
    <dbReference type="NCBI Taxonomy" id="47427"/>
    <lineage>
        <taxon>Eukaryota</taxon>
        <taxon>Fungi</taxon>
        <taxon>Dikarya</taxon>
        <taxon>Basidiomycota</taxon>
        <taxon>Agaricomycotina</taxon>
        <taxon>Agaricomycetes</taxon>
        <taxon>Agaricomycetidae</taxon>
        <taxon>Agaricales</taxon>
        <taxon>Marasmiineae</taxon>
        <taxon>Physalacriaceae</taxon>
        <taxon>Armillaria</taxon>
    </lineage>
</organism>
<evidence type="ECO:0000313" key="3">
    <source>
        <dbReference type="Proteomes" id="UP000217790"/>
    </source>
</evidence>
<reference evidence="3" key="1">
    <citation type="journal article" date="2017" name="Nat. Ecol. Evol.">
        <title>Genome expansion and lineage-specific genetic innovations in the forest pathogenic fungi Armillaria.</title>
        <authorList>
            <person name="Sipos G."/>
            <person name="Prasanna A.N."/>
            <person name="Walter M.C."/>
            <person name="O'Connor E."/>
            <person name="Balint B."/>
            <person name="Krizsan K."/>
            <person name="Kiss B."/>
            <person name="Hess J."/>
            <person name="Varga T."/>
            <person name="Slot J."/>
            <person name="Riley R."/>
            <person name="Boka B."/>
            <person name="Rigling D."/>
            <person name="Barry K."/>
            <person name="Lee J."/>
            <person name="Mihaltcheva S."/>
            <person name="LaButti K."/>
            <person name="Lipzen A."/>
            <person name="Waldron R."/>
            <person name="Moloney N.M."/>
            <person name="Sperisen C."/>
            <person name="Kredics L."/>
            <person name="Vagvoelgyi C."/>
            <person name="Patrignani A."/>
            <person name="Fitzpatrick D."/>
            <person name="Nagy I."/>
            <person name="Doyle S."/>
            <person name="Anderson J.B."/>
            <person name="Grigoriev I.V."/>
            <person name="Gueldener U."/>
            <person name="Muensterkoetter M."/>
            <person name="Nagy L.G."/>
        </authorList>
    </citation>
    <scope>NUCLEOTIDE SEQUENCE [LARGE SCALE GENOMIC DNA]</scope>
    <source>
        <strain evidence="3">Ar21-2</strain>
    </source>
</reference>
<evidence type="ECO:0000313" key="2">
    <source>
        <dbReference type="EMBL" id="PBK98859.1"/>
    </source>
</evidence>
<sequence>MDALQNHALEVETLSLTSPNRTRGPIFGGAVCPSLEDKLERVQREIKDLEYVEENMGGLAGKNNHTMDSEDVRLMARGRVNETRDHSKWLKLAKLHELRLQRTELKSELKQITVSRGP</sequence>
<proteinExistence type="predicted"/>
<accession>A0A2H3DRL6</accession>
<evidence type="ECO:0000313" key="1">
    <source>
        <dbReference type="EMBL" id="PBK91747.1"/>
    </source>
</evidence>
<dbReference type="EMBL" id="KZ293660">
    <property type="protein sequence ID" value="PBK91747.1"/>
    <property type="molecule type" value="Genomic_DNA"/>
</dbReference>
<reference evidence="1" key="2">
    <citation type="journal article" date="2017" name="Nat. Ecol. Evol.">
        <title>Lineage-specific genetic innovations streamline the genomes of Armillaria species to pathogenesis.</title>
        <authorList>
            <consortium name="DOE Joint Genome Institute"/>
            <person name="Sipos G."/>
            <person name="Prasanna A.N."/>
            <person name="Walter M.C."/>
            <person name="O'Connor E."/>
            <person name="Balint B."/>
            <person name="Krizsan K."/>
            <person name="Kiss B."/>
            <person name="Hess J."/>
            <person name="Varga T."/>
            <person name="Slot J."/>
            <person name="Riley R."/>
            <person name="Boka B."/>
            <person name="Rigling D."/>
            <person name="Barry K."/>
            <person name="Lee J."/>
            <person name="Mihaltcheva S."/>
            <person name="LaButti K."/>
            <person name="Lipzen A."/>
            <person name="Waldron R."/>
            <person name="Moloney N.M."/>
            <person name="Sperisen C."/>
            <person name="Kredics L."/>
            <person name="Vagvolgyi C."/>
            <person name="Patrignani A."/>
            <person name="Fitzpatrick D."/>
            <person name="Nagy I."/>
            <person name="Doyle S."/>
            <person name="Anderson J."/>
            <person name="Grigoriev I.V."/>
            <person name="Guldener U."/>
            <person name="Munsterkotter M."/>
            <person name="Nagy L.G."/>
        </authorList>
    </citation>
    <scope>NUCLEOTIDE SEQUENCE [LARGE SCALE GENOMIC DNA]</scope>
    <source>
        <strain evidence="1">Ar21-2</strain>
    </source>
</reference>
<dbReference type="EMBL" id="KZ293647">
    <property type="protein sequence ID" value="PBK98859.1"/>
    <property type="molecule type" value="Genomic_DNA"/>
</dbReference>
<keyword evidence="3" id="KW-1185">Reference proteome</keyword>
<gene>
    <name evidence="1" type="ORF">ARMGADRAFT_185637</name>
    <name evidence="2" type="ORF">ARMGADRAFT_481620</name>
</gene>
<protein>
    <submittedName>
        <fullName evidence="1">Uncharacterized protein</fullName>
    </submittedName>
</protein>